<reference evidence="2" key="1">
    <citation type="submission" date="2022-06" db="EMBL/GenBank/DDBJ databases">
        <authorList>
            <person name="Berger JAMES D."/>
            <person name="Berger JAMES D."/>
        </authorList>
    </citation>
    <scope>NUCLEOTIDE SEQUENCE [LARGE SCALE GENOMIC DNA]</scope>
</reference>
<feature type="compositionally biased region" description="Basic and acidic residues" evidence="1">
    <location>
        <begin position="42"/>
        <end position="51"/>
    </location>
</feature>
<evidence type="ECO:0000256" key="1">
    <source>
        <dbReference type="SAM" id="MobiDB-lite"/>
    </source>
</evidence>
<feature type="compositionally biased region" description="Polar residues" evidence="1">
    <location>
        <begin position="25"/>
        <end position="41"/>
    </location>
</feature>
<reference evidence="3" key="2">
    <citation type="submission" date="2023-11" db="UniProtKB">
        <authorList>
            <consortium name="WormBaseParasite"/>
        </authorList>
    </citation>
    <scope>IDENTIFICATION</scope>
</reference>
<name>A0A183VSE4_TRIRE</name>
<organism evidence="2 3">
    <name type="scientific">Trichobilharzia regenti</name>
    <name type="common">Nasal bird schistosome</name>
    <dbReference type="NCBI Taxonomy" id="157069"/>
    <lineage>
        <taxon>Eukaryota</taxon>
        <taxon>Metazoa</taxon>
        <taxon>Spiralia</taxon>
        <taxon>Lophotrochozoa</taxon>
        <taxon>Platyhelminthes</taxon>
        <taxon>Trematoda</taxon>
        <taxon>Digenea</taxon>
        <taxon>Strigeidida</taxon>
        <taxon>Schistosomatoidea</taxon>
        <taxon>Schistosomatidae</taxon>
        <taxon>Trichobilharzia</taxon>
    </lineage>
</organism>
<proteinExistence type="predicted"/>
<sequence>MSISSSVKLHYKRHRSSPKERDVQSKASVYKSSSDDTTILSDKQRLEDESHATPYSIDRSPSMGFRSAGTKAAATNFVKENQTIRRKSPIIIHDKNSDLNNFDNVTEPTSSKNAVTPGNSDNIKTNPLDNDIKSMSYGPSPQAQPAPLYSCHCCPSFCAPIVNCVPPTLGLSPFQMNPCCFYNNIPAYTHCTNAYNLIPYNCCHHHNSHSPQLINCACNPYSQCYSQRCFYARPSQPSYLTMEIPRDE</sequence>
<protein>
    <submittedName>
        <fullName evidence="3">Uncharacterized protein</fullName>
    </submittedName>
</protein>
<dbReference type="WBParaSite" id="TREG1_2460.1">
    <property type="protein sequence ID" value="TREG1_2460.1"/>
    <property type="gene ID" value="TREG1_2460"/>
</dbReference>
<dbReference type="OrthoDB" id="10358408at2759"/>
<accession>A0A183VSE4</accession>
<dbReference type="AlphaFoldDB" id="A0A183VSE4"/>
<dbReference type="Proteomes" id="UP000050795">
    <property type="component" value="Unassembled WGS sequence"/>
</dbReference>
<keyword evidence="2" id="KW-1185">Reference proteome</keyword>
<evidence type="ECO:0000313" key="3">
    <source>
        <dbReference type="WBParaSite" id="TREG1_2460.1"/>
    </source>
</evidence>
<evidence type="ECO:0000313" key="2">
    <source>
        <dbReference type="Proteomes" id="UP000050795"/>
    </source>
</evidence>
<feature type="region of interest" description="Disordered" evidence="1">
    <location>
        <begin position="1"/>
        <end position="68"/>
    </location>
</feature>